<reference evidence="8 9" key="1">
    <citation type="submission" date="2019-11" db="EMBL/GenBank/DDBJ databases">
        <authorList>
            <person name="Li X.-J."/>
            <person name="Feng X.-M."/>
        </authorList>
    </citation>
    <scope>NUCLEOTIDE SEQUENCE [LARGE SCALE GENOMIC DNA]</scope>
    <source>
        <strain evidence="8 9">XMNu-373</strain>
    </source>
</reference>
<dbReference type="GO" id="GO:0046677">
    <property type="term" value="P:response to antibiotic"/>
    <property type="evidence" value="ECO:0007669"/>
    <property type="project" value="UniProtKB-KW"/>
</dbReference>
<dbReference type="InterPro" id="IPR003439">
    <property type="entry name" value="ABC_transporter-like_ATP-bd"/>
</dbReference>
<dbReference type="PROSITE" id="PS00211">
    <property type="entry name" value="ABC_TRANSPORTER_1"/>
    <property type="match status" value="1"/>
</dbReference>
<keyword evidence="2" id="KW-0813">Transport</keyword>
<evidence type="ECO:0000313" key="8">
    <source>
        <dbReference type="EMBL" id="NDL58059.1"/>
    </source>
</evidence>
<sequence length="316" mass="34644">MIHAKNLTRRFTLKNETVEAVRGVEIDVVPGELVAFLGPNGAGKSTTLRMLTTLLPPSAGTATVAGYDIDRDPVEVRRRIGHIGQGNGSFDGMRVREELFTQGRFYGLDRRTAQARVDELLDQLDLSAQADRDVARLSGGQRRRLDIAMGLIHRPRLLFLDEPSSGLDPQSRANLLEHIRRLHREEDVTVFLTTHYLDEADALAERVIVIDHGTIIADGTPSQLKSKVSGDLVTVQLAEPEQVAAAAEVAGRIPTAHELDQADAELTFRVENGDAAIPELVRSLDAAGLTLRGTQVKRPTLDDVFLTLTGRSLRDE</sequence>
<dbReference type="GO" id="GO:0016887">
    <property type="term" value="F:ATP hydrolysis activity"/>
    <property type="evidence" value="ECO:0007669"/>
    <property type="project" value="InterPro"/>
</dbReference>
<dbReference type="Pfam" id="PF00005">
    <property type="entry name" value="ABC_tran"/>
    <property type="match status" value="1"/>
</dbReference>
<protein>
    <submittedName>
        <fullName evidence="8">ATP-binding cassette domain-containing protein</fullName>
    </submittedName>
</protein>
<dbReference type="PANTHER" id="PTHR42711">
    <property type="entry name" value="ABC TRANSPORTER ATP-BINDING PROTEIN"/>
    <property type="match status" value="1"/>
</dbReference>
<proteinExistence type="inferred from homology"/>
<comment type="subcellular location">
    <subcellularLocation>
        <location evidence="1">Cell membrane</location>
        <topology evidence="1">Peripheral membrane protein</topology>
        <orientation evidence="1">Cytoplasmic side</orientation>
    </subcellularLocation>
</comment>
<evidence type="ECO:0000256" key="1">
    <source>
        <dbReference type="ARBA" id="ARBA00004413"/>
    </source>
</evidence>
<dbReference type="SMART" id="SM00382">
    <property type="entry name" value="AAA"/>
    <property type="match status" value="1"/>
</dbReference>
<dbReference type="InterPro" id="IPR050763">
    <property type="entry name" value="ABC_transporter_ATP-binding"/>
</dbReference>
<dbReference type="Pfam" id="PF13732">
    <property type="entry name" value="DrrA1-3_C"/>
    <property type="match status" value="1"/>
</dbReference>
<dbReference type="Proteomes" id="UP000460435">
    <property type="component" value="Unassembled WGS sequence"/>
</dbReference>
<dbReference type="Gene3D" id="3.40.50.300">
    <property type="entry name" value="P-loop containing nucleotide triphosphate hydrolases"/>
    <property type="match status" value="1"/>
</dbReference>
<dbReference type="RefSeq" id="WP_162450750.1">
    <property type="nucleotide sequence ID" value="NZ_WLZY01000004.1"/>
</dbReference>
<evidence type="ECO:0000256" key="5">
    <source>
        <dbReference type="ARBA" id="ARBA00023251"/>
    </source>
</evidence>
<dbReference type="InterPro" id="IPR025302">
    <property type="entry name" value="DrrA1/2-like_C"/>
</dbReference>
<dbReference type="SUPFAM" id="SSF52540">
    <property type="entry name" value="P-loop containing nucleoside triphosphate hydrolases"/>
    <property type="match status" value="1"/>
</dbReference>
<name>A0A7K3M419_9ACTN</name>
<keyword evidence="4 8" id="KW-0067">ATP-binding</keyword>
<organism evidence="8 9">
    <name type="scientific">Phytoactinopolyspora mesophila</name>
    <dbReference type="NCBI Taxonomy" id="2650750"/>
    <lineage>
        <taxon>Bacteria</taxon>
        <taxon>Bacillati</taxon>
        <taxon>Actinomycetota</taxon>
        <taxon>Actinomycetes</taxon>
        <taxon>Jiangellales</taxon>
        <taxon>Jiangellaceae</taxon>
        <taxon>Phytoactinopolyspora</taxon>
    </lineage>
</organism>
<keyword evidence="9" id="KW-1185">Reference proteome</keyword>
<gene>
    <name evidence="8" type="ORF">F7O44_13350</name>
</gene>
<dbReference type="GO" id="GO:0005886">
    <property type="term" value="C:plasma membrane"/>
    <property type="evidence" value="ECO:0007669"/>
    <property type="project" value="UniProtKB-SubCell"/>
</dbReference>
<dbReference type="InterPro" id="IPR017871">
    <property type="entry name" value="ABC_transporter-like_CS"/>
</dbReference>
<evidence type="ECO:0000256" key="6">
    <source>
        <dbReference type="ARBA" id="ARBA00049985"/>
    </source>
</evidence>
<dbReference type="NCBIfam" id="TIGR01188">
    <property type="entry name" value="drrA"/>
    <property type="match status" value="1"/>
</dbReference>
<keyword evidence="5" id="KW-0046">Antibiotic resistance</keyword>
<accession>A0A7K3M419</accession>
<dbReference type="PROSITE" id="PS50893">
    <property type="entry name" value="ABC_TRANSPORTER_2"/>
    <property type="match status" value="1"/>
</dbReference>
<comment type="similarity">
    <text evidence="6">Belongs to the ABC transporter superfamily. Drug exporter-1 (DrugE1) (TC 3.A.1.105) family.</text>
</comment>
<dbReference type="InterPro" id="IPR003593">
    <property type="entry name" value="AAA+_ATPase"/>
</dbReference>
<dbReference type="PANTHER" id="PTHR42711:SF5">
    <property type="entry name" value="ABC TRANSPORTER ATP-BINDING PROTEIN NATA"/>
    <property type="match status" value="1"/>
</dbReference>
<keyword evidence="3" id="KW-0547">Nucleotide-binding</keyword>
<dbReference type="EMBL" id="WLZY01000004">
    <property type="protein sequence ID" value="NDL58059.1"/>
    <property type="molecule type" value="Genomic_DNA"/>
</dbReference>
<feature type="domain" description="ABC transporter" evidence="7">
    <location>
        <begin position="2"/>
        <end position="237"/>
    </location>
</feature>
<evidence type="ECO:0000259" key="7">
    <source>
        <dbReference type="PROSITE" id="PS50893"/>
    </source>
</evidence>
<dbReference type="InterPro" id="IPR005894">
    <property type="entry name" value="DrrA"/>
</dbReference>
<dbReference type="GO" id="GO:0005524">
    <property type="term" value="F:ATP binding"/>
    <property type="evidence" value="ECO:0007669"/>
    <property type="project" value="UniProtKB-KW"/>
</dbReference>
<evidence type="ECO:0000313" key="9">
    <source>
        <dbReference type="Proteomes" id="UP000460435"/>
    </source>
</evidence>
<dbReference type="InterPro" id="IPR027417">
    <property type="entry name" value="P-loop_NTPase"/>
</dbReference>
<evidence type="ECO:0000256" key="2">
    <source>
        <dbReference type="ARBA" id="ARBA00022448"/>
    </source>
</evidence>
<dbReference type="GO" id="GO:1900753">
    <property type="term" value="P:doxorubicin transport"/>
    <property type="evidence" value="ECO:0007669"/>
    <property type="project" value="InterPro"/>
</dbReference>
<dbReference type="GO" id="GO:0043215">
    <property type="term" value="P:daunorubicin transport"/>
    <property type="evidence" value="ECO:0007669"/>
    <property type="project" value="InterPro"/>
</dbReference>
<evidence type="ECO:0000256" key="4">
    <source>
        <dbReference type="ARBA" id="ARBA00022840"/>
    </source>
</evidence>
<dbReference type="AlphaFoldDB" id="A0A7K3M419"/>
<evidence type="ECO:0000256" key="3">
    <source>
        <dbReference type="ARBA" id="ARBA00022741"/>
    </source>
</evidence>
<comment type="caution">
    <text evidence="8">The sequence shown here is derived from an EMBL/GenBank/DDBJ whole genome shotgun (WGS) entry which is preliminary data.</text>
</comment>